<gene>
    <name evidence="1" type="ORF">SAMN03080617_01373</name>
</gene>
<sequence length="151" mass="17829">MKTSLFYIIFLFLLFSSCYNRNCKYSKNQFTDFKALKSNESMPDSVKLFFPSIACSECLVSSRTIIREFHKKDKVKLVIVPNGSIRDSKIIYSNELNEFSSVLLDSLKNYYQLIEEDPSYIWMYVYFKSCEFKIKVEGGLENEIIDYLEFL</sequence>
<organism evidence="1 2">
    <name type="scientific">Algoriphagus alkaliphilus</name>
    <dbReference type="NCBI Taxonomy" id="279824"/>
    <lineage>
        <taxon>Bacteria</taxon>
        <taxon>Pseudomonadati</taxon>
        <taxon>Bacteroidota</taxon>
        <taxon>Cytophagia</taxon>
        <taxon>Cytophagales</taxon>
        <taxon>Cyclobacteriaceae</taxon>
        <taxon>Algoriphagus</taxon>
    </lineage>
</organism>
<reference evidence="2" key="1">
    <citation type="submission" date="2016-10" db="EMBL/GenBank/DDBJ databases">
        <authorList>
            <person name="Varghese N."/>
            <person name="Submissions S."/>
        </authorList>
    </citation>
    <scope>NUCLEOTIDE SEQUENCE [LARGE SCALE GENOMIC DNA]</scope>
    <source>
        <strain evidence="2">DSM 22703</strain>
    </source>
</reference>
<dbReference type="STRING" id="279824.SAMN03080617_01373"/>
<dbReference type="AlphaFoldDB" id="A0A1G5WXK5"/>
<dbReference type="EMBL" id="FMXE01000008">
    <property type="protein sequence ID" value="SDA62614.1"/>
    <property type="molecule type" value="Genomic_DNA"/>
</dbReference>
<keyword evidence="2" id="KW-1185">Reference proteome</keyword>
<protein>
    <recommendedName>
        <fullName evidence="3">Lipoprotein</fullName>
    </recommendedName>
</protein>
<dbReference type="Proteomes" id="UP000198756">
    <property type="component" value="Unassembled WGS sequence"/>
</dbReference>
<evidence type="ECO:0000313" key="2">
    <source>
        <dbReference type="Proteomes" id="UP000198756"/>
    </source>
</evidence>
<dbReference type="PROSITE" id="PS51257">
    <property type="entry name" value="PROKAR_LIPOPROTEIN"/>
    <property type="match status" value="1"/>
</dbReference>
<name>A0A1G5WXK5_9BACT</name>
<evidence type="ECO:0008006" key="3">
    <source>
        <dbReference type="Google" id="ProtNLM"/>
    </source>
</evidence>
<proteinExistence type="predicted"/>
<accession>A0A1G5WXK5</accession>
<evidence type="ECO:0000313" key="1">
    <source>
        <dbReference type="EMBL" id="SDA62614.1"/>
    </source>
</evidence>